<dbReference type="SUPFAM" id="SSF47571">
    <property type="entry name" value="Cloroperoxidase"/>
    <property type="match status" value="1"/>
</dbReference>
<dbReference type="InterPro" id="IPR036851">
    <property type="entry name" value="Chloroperoxidase-like_sf"/>
</dbReference>
<evidence type="ECO:0000256" key="1">
    <source>
        <dbReference type="ARBA" id="ARBA00001970"/>
    </source>
</evidence>
<dbReference type="PANTHER" id="PTHR33577">
    <property type="entry name" value="STERIGMATOCYSTIN BIOSYNTHESIS PEROXIDASE STCC-RELATED"/>
    <property type="match status" value="1"/>
</dbReference>
<evidence type="ECO:0000256" key="5">
    <source>
        <dbReference type="ARBA" id="ARBA00023002"/>
    </source>
</evidence>
<sequence length="282" mass="31614">MLIVRAPRTLTSAYIYAYDTLLTLYNLVAPKRKKGQVVRKDMPGAGRCWPEFVPPTEDDSRCACPMLNAMANHGILPHDGKDIKFTTLTETVRETWNFAPTFSLFVARFIADVLGRDYKTGACDLADISLHNGIEHDASITRQDCFFDSGQDKPYRPFIEQFLGSASGDNGLLLCDKDLARYLAQRRAHSRLANPEYSLDTLHRMLGTSNACSLTTMFAGNVSDLRCFLLEERFPLDWESHIRTRKGLTMATLNRTTIKVEAETLIEEARLRADLGSVGPSV</sequence>
<keyword evidence="4" id="KW-0479">Metal-binding</keyword>
<keyword evidence="3" id="KW-0349">Heme</keyword>
<dbReference type="EMBL" id="CAVNYO010000403">
    <property type="protein sequence ID" value="CAK5274495.1"/>
    <property type="molecule type" value="Genomic_DNA"/>
</dbReference>
<name>A0AAD2GQN2_9AGAR</name>
<dbReference type="InterPro" id="IPR000028">
    <property type="entry name" value="Chloroperoxidase"/>
</dbReference>
<protein>
    <recommendedName>
        <fullName evidence="8">Heme haloperoxidase family profile domain-containing protein</fullName>
    </recommendedName>
</protein>
<comment type="similarity">
    <text evidence="7">Belongs to the chloroperoxidase family.</text>
</comment>
<comment type="cofactor">
    <cofactor evidence="1">
        <name>heme b</name>
        <dbReference type="ChEBI" id="CHEBI:60344"/>
    </cofactor>
</comment>
<dbReference type="Pfam" id="PF01328">
    <property type="entry name" value="Peroxidase_2"/>
    <property type="match status" value="1"/>
</dbReference>
<dbReference type="PANTHER" id="PTHR33577:SF18">
    <property type="entry name" value="HEME HALOPEROXIDASE FAMILY PROFILE DOMAIN-CONTAINING PROTEIN"/>
    <property type="match status" value="1"/>
</dbReference>
<evidence type="ECO:0000313" key="12">
    <source>
        <dbReference type="Proteomes" id="UP001295794"/>
    </source>
</evidence>
<keyword evidence="5" id="KW-0560">Oxidoreductase</keyword>
<evidence type="ECO:0000313" key="11">
    <source>
        <dbReference type="EMBL" id="CAK5274495.1"/>
    </source>
</evidence>
<dbReference type="PROSITE" id="PS51405">
    <property type="entry name" value="HEME_HALOPEROXIDASE"/>
    <property type="match status" value="1"/>
</dbReference>
<evidence type="ECO:0000313" key="10">
    <source>
        <dbReference type="EMBL" id="CAK5262281.1"/>
    </source>
</evidence>
<keyword evidence="6" id="KW-0408">Iron</keyword>
<dbReference type="AlphaFoldDB" id="A0AAD2GQN2"/>
<dbReference type="EMBL" id="CAVNYO010000013">
    <property type="protein sequence ID" value="CAK5262281.1"/>
    <property type="molecule type" value="Genomic_DNA"/>
</dbReference>
<evidence type="ECO:0000256" key="2">
    <source>
        <dbReference type="ARBA" id="ARBA00022559"/>
    </source>
</evidence>
<dbReference type="EMBL" id="CAVNYO010000008">
    <property type="protein sequence ID" value="CAK5262108.1"/>
    <property type="molecule type" value="Genomic_DNA"/>
</dbReference>
<feature type="domain" description="Heme haloperoxidase family profile" evidence="8">
    <location>
        <begin position="48"/>
        <end position="255"/>
    </location>
</feature>
<keyword evidence="12" id="KW-1185">Reference proteome</keyword>
<evidence type="ECO:0000256" key="6">
    <source>
        <dbReference type="ARBA" id="ARBA00023004"/>
    </source>
</evidence>
<evidence type="ECO:0000256" key="3">
    <source>
        <dbReference type="ARBA" id="ARBA00022617"/>
    </source>
</evidence>
<comment type="caution">
    <text evidence="9">The sequence shown here is derived from an EMBL/GenBank/DDBJ whole genome shotgun (WGS) entry which is preliminary data.</text>
</comment>
<keyword evidence="2" id="KW-0575">Peroxidase</keyword>
<dbReference type="GO" id="GO:0046872">
    <property type="term" value="F:metal ion binding"/>
    <property type="evidence" value="ECO:0007669"/>
    <property type="project" value="UniProtKB-KW"/>
</dbReference>
<dbReference type="Gene3D" id="1.10.489.10">
    <property type="entry name" value="Chloroperoxidase-like"/>
    <property type="match status" value="1"/>
</dbReference>
<evidence type="ECO:0000313" key="9">
    <source>
        <dbReference type="EMBL" id="CAK5262108.1"/>
    </source>
</evidence>
<organism evidence="9 12">
    <name type="scientific">Mycena citricolor</name>
    <dbReference type="NCBI Taxonomy" id="2018698"/>
    <lineage>
        <taxon>Eukaryota</taxon>
        <taxon>Fungi</taxon>
        <taxon>Dikarya</taxon>
        <taxon>Basidiomycota</taxon>
        <taxon>Agaricomycotina</taxon>
        <taxon>Agaricomycetes</taxon>
        <taxon>Agaricomycetidae</taxon>
        <taxon>Agaricales</taxon>
        <taxon>Marasmiineae</taxon>
        <taxon>Mycenaceae</taxon>
        <taxon>Mycena</taxon>
    </lineage>
</organism>
<evidence type="ECO:0000256" key="7">
    <source>
        <dbReference type="ARBA" id="ARBA00025795"/>
    </source>
</evidence>
<evidence type="ECO:0000256" key="4">
    <source>
        <dbReference type="ARBA" id="ARBA00022723"/>
    </source>
</evidence>
<evidence type="ECO:0000259" key="8">
    <source>
        <dbReference type="PROSITE" id="PS51405"/>
    </source>
</evidence>
<accession>A0AAD2GQN2</accession>
<dbReference type="Proteomes" id="UP001295794">
    <property type="component" value="Unassembled WGS sequence"/>
</dbReference>
<reference evidence="9" key="1">
    <citation type="submission" date="2023-11" db="EMBL/GenBank/DDBJ databases">
        <authorList>
            <person name="De Vega J J."/>
            <person name="De Vega J J."/>
        </authorList>
    </citation>
    <scope>NUCLEOTIDE SEQUENCE</scope>
</reference>
<gene>
    <name evidence="11" type="ORF">MYCIT1_LOCUS21720</name>
    <name evidence="9" type="ORF">MYCIT1_LOCUS578</name>
    <name evidence="10" type="ORF">MYCIT1_LOCUS861</name>
</gene>
<proteinExistence type="inferred from homology"/>
<dbReference type="GO" id="GO:0004601">
    <property type="term" value="F:peroxidase activity"/>
    <property type="evidence" value="ECO:0007669"/>
    <property type="project" value="UniProtKB-KW"/>
</dbReference>